<feature type="region of interest" description="Disordered" evidence="1">
    <location>
        <begin position="319"/>
        <end position="345"/>
    </location>
</feature>
<evidence type="ECO:0000313" key="6">
    <source>
        <dbReference type="Proteomes" id="UP001314229"/>
    </source>
</evidence>
<evidence type="ECO:0000256" key="2">
    <source>
        <dbReference type="SAM" id="Phobius"/>
    </source>
</evidence>
<dbReference type="InterPro" id="IPR013783">
    <property type="entry name" value="Ig-like_fold"/>
</dbReference>
<dbReference type="PANTHER" id="PTHR15317:SF1">
    <property type="entry name" value="T-CELL SURFACE PROTEIN TACTILE"/>
    <property type="match status" value="1"/>
</dbReference>
<keyword evidence="6" id="KW-1185">Reference proteome</keyword>
<evidence type="ECO:0000256" key="1">
    <source>
        <dbReference type="SAM" id="MobiDB-lite"/>
    </source>
</evidence>
<proteinExistence type="predicted"/>
<dbReference type="SMART" id="SM00408">
    <property type="entry name" value="IGc2"/>
    <property type="match status" value="2"/>
</dbReference>
<accession>A0AAV1N683</accession>
<dbReference type="AlphaFoldDB" id="A0AAV1N683"/>
<keyword evidence="3" id="KW-0732">Signal</keyword>
<feature type="transmembrane region" description="Helical" evidence="2">
    <location>
        <begin position="362"/>
        <end position="381"/>
    </location>
</feature>
<sequence length="435" mass="47775">MNLGSSNMAGVALETAFYLLLLASIIQGLRDVDLFHNETVEAVVGQNISLPCIVKNIAKVKVVNTEWSKRENEIKKLALYTPGFGVYRFRSNVSIQPVYNDAKTFTGTYLQLFEVEKENSGIYVCDVTTFPFGSIRAETQLKIKDVVKIMCDANSTVEVQSGENVTIHCKVSPIAQYRWTKNEELVSQNESLELWLVTYAQAGVYTLSVNTGNETLHEMFNIKILATTTSSRRDLVTVSPWFNVTEGLTKSADSSLTTSQTTELSPTDTSVTSTIGVATGVTDNNPNNNLRNVTNTSFNNFHNLTTLSYGKTMLASDVTRNDMSSEESSTLGSSTTNSSKPGATPTLITGNTIGDNDTGRSHLLLVCIIVPILVLIAGILYRRQIIKKRMSEPPPFKPPPPPVKSAATRHRNKPSFPISRCNSVTELNMKQVSNI</sequence>
<dbReference type="Pfam" id="PF07686">
    <property type="entry name" value="V-set"/>
    <property type="match status" value="1"/>
</dbReference>
<evidence type="ECO:0000256" key="3">
    <source>
        <dbReference type="SAM" id="SignalP"/>
    </source>
</evidence>
<dbReference type="SMART" id="SM00409">
    <property type="entry name" value="IG"/>
    <property type="match status" value="2"/>
</dbReference>
<reference evidence="5 6" key="1">
    <citation type="submission" date="2024-01" db="EMBL/GenBank/DDBJ databases">
        <authorList>
            <person name="Alioto T."/>
            <person name="Alioto T."/>
            <person name="Gomez Garrido J."/>
        </authorList>
    </citation>
    <scope>NUCLEOTIDE SEQUENCE [LARGE SCALE GENOMIC DNA]</scope>
</reference>
<keyword evidence="2" id="KW-0472">Membrane</keyword>
<dbReference type="PROSITE" id="PS50835">
    <property type="entry name" value="IG_LIKE"/>
    <property type="match status" value="1"/>
</dbReference>
<feature type="signal peptide" evidence="3">
    <location>
        <begin position="1"/>
        <end position="28"/>
    </location>
</feature>
<organism evidence="5 6">
    <name type="scientific">Scomber scombrus</name>
    <name type="common">Atlantic mackerel</name>
    <name type="synonym">Scomber vernalis</name>
    <dbReference type="NCBI Taxonomy" id="13677"/>
    <lineage>
        <taxon>Eukaryota</taxon>
        <taxon>Metazoa</taxon>
        <taxon>Chordata</taxon>
        <taxon>Craniata</taxon>
        <taxon>Vertebrata</taxon>
        <taxon>Euteleostomi</taxon>
        <taxon>Actinopterygii</taxon>
        <taxon>Neopterygii</taxon>
        <taxon>Teleostei</taxon>
        <taxon>Neoteleostei</taxon>
        <taxon>Acanthomorphata</taxon>
        <taxon>Pelagiaria</taxon>
        <taxon>Scombriformes</taxon>
        <taxon>Scombridae</taxon>
        <taxon>Scomber</taxon>
    </lineage>
</organism>
<evidence type="ECO:0000313" key="5">
    <source>
        <dbReference type="EMBL" id="CAK6953914.1"/>
    </source>
</evidence>
<keyword evidence="2" id="KW-0812">Transmembrane</keyword>
<dbReference type="InterPro" id="IPR007110">
    <property type="entry name" value="Ig-like_dom"/>
</dbReference>
<dbReference type="GO" id="GO:0006954">
    <property type="term" value="P:inflammatory response"/>
    <property type="evidence" value="ECO:0007669"/>
    <property type="project" value="TreeGrafter"/>
</dbReference>
<dbReference type="PANTHER" id="PTHR15317">
    <property type="entry name" value="T-CELL SURFACE PROTEIN TACTILE"/>
    <property type="match status" value="1"/>
</dbReference>
<dbReference type="Gene3D" id="2.60.40.10">
    <property type="entry name" value="Immunoglobulins"/>
    <property type="match status" value="2"/>
</dbReference>
<feature type="compositionally biased region" description="Pro residues" evidence="1">
    <location>
        <begin position="392"/>
        <end position="403"/>
    </location>
</feature>
<feature type="compositionally biased region" description="Low complexity" evidence="1">
    <location>
        <begin position="326"/>
        <end position="339"/>
    </location>
</feature>
<comment type="caution">
    <text evidence="5">The sequence shown here is derived from an EMBL/GenBank/DDBJ whole genome shotgun (WGS) entry which is preliminary data.</text>
</comment>
<feature type="region of interest" description="Disordered" evidence="1">
    <location>
        <begin position="390"/>
        <end position="416"/>
    </location>
</feature>
<dbReference type="InterPro" id="IPR042381">
    <property type="entry name" value="CD96"/>
</dbReference>
<name>A0AAV1N683_SCOSC</name>
<dbReference type="GO" id="GO:0007160">
    <property type="term" value="P:cell-matrix adhesion"/>
    <property type="evidence" value="ECO:0007669"/>
    <property type="project" value="TreeGrafter"/>
</dbReference>
<feature type="domain" description="Ig-like" evidence="4">
    <location>
        <begin position="45"/>
        <end position="144"/>
    </location>
</feature>
<dbReference type="Proteomes" id="UP001314229">
    <property type="component" value="Unassembled WGS sequence"/>
</dbReference>
<keyword evidence="2" id="KW-1133">Transmembrane helix</keyword>
<evidence type="ECO:0000259" key="4">
    <source>
        <dbReference type="PROSITE" id="PS50835"/>
    </source>
</evidence>
<dbReference type="SUPFAM" id="SSF48726">
    <property type="entry name" value="Immunoglobulin"/>
    <property type="match status" value="2"/>
</dbReference>
<dbReference type="EMBL" id="CAWUFR010000014">
    <property type="protein sequence ID" value="CAK6953914.1"/>
    <property type="molecule type" value="Genomic_DNA"/>
</dbReference>
<feature type="chain" id="PRO_5043684927" evidence="3">
    <location>
        <begin position="29"/>
        <end position="435"/>
    </location>
</feature>
<dbReference type="InterPro" id="IPR003599">
    <property type="entry name" value="Ig_sub"/>
</dbReference>
<dbReference type="InterPro" id="IPR003598">
    <property type="entry name" value="Ig_sub2"/>
</dbReference>
<dbReference type="InterPro" id="IPR013106">
    <property type="entry name" value="Ig_V-set"/>
</dbReference>
<gene>
    <name evidence="5" type="ORF">FSCOSCO3_A005217</name>
</gene>
<dbReference type="InterPro" id="IPR036179">
    <property type="entry name" value="Ig-like_dom_sf"/>
</dbReference>
<protein>
    <submittedName>
        <fullName evidence="5">T-cell surface protein tactile</fullName>
    </submittedName>
</protein>